<reference evidence="4" key="1">
    <citation type="journal article" date="2014" name="Nat. Commun.">
        <title>Genomic adaptations of the halophilic Dead Sea filamentous fungus Eurotium rubrum.</title>
        <authorList>
            <person name="Kis-Papo T."/>
            <person name="Weig A.R."/>
            <person name="Riley R."/>
            <person name="Persoh D."/>
            <person name="Salamov A."/>
            <person name="Sun H."/>
            <person name="Lipzen A."/>
            <person name="Wasser S.P."/>
            <person name="Rambold G."/>
            <person name="Grigoriev I.V."/>
            <person name="Nevo E."/>
        </authorList>
    </citation>
    <scope>NUCLEOTIDE SEQUENCE [LARGE SCALE GENOMIC DNA]</scope>
    <source>
        <strain evidence="4">CBS 135680</strain>
    </source>
</reference>
<dbReference type="OrthoDB" id="6359816at2759"/>
<dbReference type="GeneID" id="63702606"/>
<dbReference type="PANTHER" id="PTHR47843">
    <property type="entry name" value="BTB DOMAIN-CONTAINING PROTEIN-RELATED"/>
    <property type="match status" value="1"/>
</dbReference>
<gene>
    <name evidence="3" type="ORF">EURHEDRAFT_548141</name>
</gene>
<organism evidence="3 4">
    <name type="scientific">Aspergillus ruber (strain CBS 135680)</name>
    <dbReference type="NCBI Taxonomy" id="1388766"/>
    <lineage>
        <taxon>Eukaryota</taxon>
        <taxon>Fungi</taxon>
        <taxon>Dikarya</taxon>
        <taxon>Ascomycota</taxon>
        <taxon>Pezizomycotina</taxon>
        <taxon>Eurotiomycetes</taxon>
        <taxon>Eurotiomycetidae</taxon>
        <taxon>Eurotiales</taxon>
        <taxon>Aspergillaceae</taxon>
        <taxon>Aspergillus</taxon>
        <taxon>Aspergillus subgen. Aspergillus</taxon>
    </lineage>
</organism>
<dbReference type="InterPro" id="IPR000210">
    <property type="entry name" value="BTB/POZ_dom"/>
</dbReference>
<dbReference type="RefSeq" id="XP_040641806.1">
    <property type="nucleotide sequence ID" value="XM_040787482.1"/>
</dbReference>
<dbReference type="SUPFAM" id="SSF54695">
    <property type="entry name" value="POZ domain"/>
    <property type="match status" value="1"/>
</dbReference>
<dbReference type="EMBL" id="KK088414">
    <property type="protein sequence ID" value="EYE98118.1"/>
    <property type="molecule type" value="Genomic_DNA"/>
</dbReference>
<evidence type="ECO:0000313" key="3">
    <source>
        <dbReference type="EMBL" id="EYE98118.1"/>
    </source>
</evidence>
<dbReference type="InterPro" id="IPR011333">
    <property type="entry name" value="SKP1/BTB/POZ_sf"/>
</dbReference>
<dbReference type="Gene3D" id="3.30.710.10">
    <property type="entry name" value="Potassium Channel Kv1.1, Chain A"/>
    <property type="match status" value="1"/>
</dbReference>
<dbReference type="PROSITE" id="PS50097">
    <property type="entry name" value="BTB"/>
    <property type="match status" value="1"/>
</dbReference>
<feature type="domain" description="BTB" evidence="2">
    <location>
        <begin position="11"/>
        <end position="65"/>
    </location>
</feature>
<dbReference type="Pfam" id="PF00651">
    <property type="entry name" value="BTB"/>
    <property type="match status" value="1"/>
</dbReference>
<sequence>MKDFLSGERFSDMIITYQGQASKVHRFIICKQPSFFETALTWPFKESSKQTVDLPDDDPETIDSINGCQEDGHTVPLDGISEPEQSEDETTTSEPADVDSIRPSGSNHVQVYISADKFRIVSLKSLVRKKLAQWTNANRDSPTFVEIVREVVSSVPPHDLGLQDVIAGVI</sequence>
<dbReference type="CDD" id="cd18186">
    <property type="entry name" value="BTB_POZ_ZBTB_KLHL-like"/>
    <property type="match status" value="1"/>
</dbReference>
<dbReference type="STRING" id="1388766.A0A017SMC7"/>
<protein>
    <recommendedName>
        <fullName evidence="2">BTB domain-containing protein</fullName>
    </recommendedName>
</protein>
<accession>A0A017SMC7</accession>
<dbReference type="AlphaFoldDB" id="A0A017SMC7"/>
<dbReference type="HOGENOM" id="CLU_1570293_0_0_1"/>
<feature type="region of interest" description="Disordered" evidence="1">
    <location>
        <begin position="47"/>
        <end position="101"/>
    </location>
</feature>
<keyword evidence="4" id="KW-1185">Reference proteome</keyword>
<name>A0A017SMC7_ASPRC</name>
<proteinExistence type="predicted"/>
<dbReference type="Proteomes" id="UP000019804">
    <property type="component" value="Unassembled WGS sequence"/>
</dbReference>
<dbReference type="PANTHER" id="PTHR47843:SF5">
    <property type="entry name" value="BTB_POZ DOMAIN PROTEIN"/>
    <property type="match status" value="1"/>
</dbReference>
<evidence type="ECO:0000313" key="4">
    <source>
        <dbReference type="Proteomes" id="UP000019804"/>
    </source>
</evidence>
<evidence type="ECO:0000256" key="1">
    <source>
        <dbReference type="SAM" id="MobiDB-lite"/>
    </source>
</evidence>
<evidence type="ECO:0000259" key="2">
    <source>
        <dbReference type="PROSITE" id="PS50097"/>
    </source>
</evidence>